<accession>A0A955L1G7</accession>
<dbReference type="PROSITE" id="PS50893">
    <property type="entry name" value="ABC_TRANSPORTER_2"/>
    <property type="match status" value="1"/>
</dbReference>
<evidence type="ECO:0000313" key="5">
    <source>
        <dbReference type="EMBL" id="MCA9380555.1"/>
    </source>
</evidence>
<dbReference type="PANTHER" id="PTHR24220:SF86">
    <property type="entry name" value="ABC TRANSPORTER ABCH.1"/>
    <property type="match status" value="1"/>
</dbReference>
<dbReference type="GO" id="GO:0005886">
    <property type="term" value="C:plasma membrane"/>
    <property type="evidence" value="ECO:0007669"/>
    <property type="project" value="TreeGrafter"/>
</dbReference>
<dbReference type="InterPro" id="IPR015854">
    <property type="entry name" value="ABC_transpr_LolD-like"/>
</dbReference>
<dbReference type="SUPFAM" id="SSF52540">
    <property type="entry name" value="P-loop containing nucleoside triphosphate hydrolases"/>
    <property type="match status" value="1"/>
</dbReference>
<organism evidence="5 6">
    <name type="scientific">Candidatus Dojkabacteria bacterium</name>
    <dbReference type="NCBI Taxonomy" id="2099670"/>
    <lineage>
        <taxon>Bacteria</taxon>
        <taxon>Candidatus Dojkabacteria</taxon>
    </lineage>
</organism>
<evidence type="ECO:0000256" key="3">
    <source>
        <dbReference type="ARBA" id="ARBA00022840"/>
    </source>
</evidence>
<dbReference type="FunFam" id="3.40.50.300:FF:000032">
    <property type="entry name" value="Export ABC transporter ATP-binding protein"/>
    <property type="match status" value="1"/>
</dbReference>
<keyword evidence="3 5" id="KW-0067">ATP-binding</keyword>
<dbReference type="PROSITE" id="PS00211">
    <property type="entry name" value="ABC_TRANSPORTER_1"/>
    <property type="match status" value="1"/>
</dbReference>
<keyword evidence="1" id="KW-0813">Transport</keyword>
<reference evidence="5" key="2">
    <citation type="journal article" date="2021" name="Microbiome">
        <title>Successional dynamics and alternative stable states in a saline activated sludge microbial community over 9 years.</title>
        <authorList>
            <person name="Wang Y."/>
            <person name="Ye J."/>
            <person name="Ju F."/>
            <person name="Liu L."/>
            <person name="Boyd J.A."/>
            <person name="Deng Y."/>
            <person name="Parks D.H."/>
            <person name="Jiang X."/>
            <person name="Yin X."/>
            <person name="Woodcroft B.J."/>
            <person name="Tyson G.W."/>
            <person name="Hugenholtz P."/>
            <person name="Polz M.F."/>
            <person name="Zhang T."/>
        </authorList>
    </citation>
    <scope>NUCLEOTIDE SEQUENCE</scope>
    <source>
        <strain evidence="5">HKST-UBA15</strain>
    </source>
</reference>
<evidence type="ECO:0000259" key="4">
    <source>
        <dbReference type="PROSITE" id="PS50893"/>
    </source>
</evidence>
<dbReference type="GO" id="GO:0016887">
    <property type="term" value="F:ATP hydrolysis activity"/>
    <property type="evidence" value="ECO:0007669"/>
    <property type="project" value="InterPro"/>
</dbReference>
<dbReference type="Proteomes" id="UP000745577">
    <property type="component" value="Unassembled WGS sequence"/>
</dbReference>
<dbReference type="InterPro" id="IPR027417">
    <property type="entry name" value="P-loop_NTPase"/>
</dbReference>
<reference evidence="5" key="1">
    <citation type="submission" date="2020-04" db="EMBL/GenBank/DDBJ databases">
        <authorList>
            <person name="Zhang T."/>
        </authorList>
    </citation>
    <scope>NUCLEOTIDE SEQUENCE</scope>
    <source>
        <strain evidence="5">HKST-UBA15</strain>
    </source>
</reference>
<dbReference type="CDD" id="cd03255">
    <property type="entry name" value="ABC_MJ0796_LolCDE_FtsE"/>
    <property type="match status" value="1"/>
</dbReference>
<evidence type="ECO:0000256" key="1">
    <source>
        <dbReference type="ARBA" id="ARBA00022448"/>
    </source>
</evidence>
<dbReference type="Pfam" id="PF00005">
    <property type="entry name" value="ABC_tran"/>
    <property type="match status" value="1"/>
</dbReference>
<dbReference type="GO" id="GO:0098796">
    <property type="term" value="C:membrane protein complex"/>
    <property type="evidence" value="ECO:0007669"/>
    <property type="project" value="UniProtKB-ARBA"/>
</dbReference>
<dbReference type="SMART" id="SM00382">
    <property type="entry name" value="AAA"/>
    <property type="match status" value="1"/>
</dbReference>
<dbReference type="InterPro" id="IPR003439">
    <property type="entry name" value="ABC_transporter-like_ATP-bd"/>
</dbReference>
<dbReference type="AlphaFoldDB" id="A0A955L1G7"/>
<dbReference type="Gene3D" id="3.40.50.300">
    <property type="entry name" value="P-loop containing nucleotide triphosphate hydrolases"/>
    <property type="match status" value="1"/>
</dbReference>
<dbReference type="EMBL" id="JAGQLL010000086">
    <property type="protein sequence ID" value="MCA9380555.1"/>
    <property type="molecule type" value="Genomic_DNA"/>
</dbReference>
<name>A0A955L1G7_9BACT</name>
<gene>
    <name evidence="5" type="ORF">KC675_05240</name>
</gene>
<evidence type="ECO:0000313" key="6">
    <source>
        <dbReference type="Proteomes" id="UP000745577"/>
    </source>
</evidence>
<dbReference type="InterPro" id="IPR017871">
    <property type="entry name" value="ABC_transporter-like_CS"/>
</dbReference>
<dbReference type="GO" id="GO:0022857">
    <property type="term" value="F:transmembrane transporter activity"/>
    <property type="evidence" value="ECO:0007669"/>
    <property type="project" value="TreeGrafter"/>
</dbReference>
<feature type="domain" description="ABC transporter" evidence="4">
    <location>
        <begin position="2"/>
        <end position="223"/>
    </location>
</feature>
<protein>
    <submittedName>
        <fullName evidence="5">ABC transporter ATP-binding protein</fullName>
    </submittedName>
</protein>
<keyword evidence="2" id="KW-0547">Nucleotide-binding</keyword>
<dbReference type="PANTHER" id="PTHR24220">
    <property type="entry name" value="IMPORT ATP-BINDING PROTEIN"/>
    <property type="match status" value="1"/>
</dbReference>
<dbReference type="GO" id="GO:0005524">
    <property type="term" value="F:ATP binding"/>
    <property type="evidence" value="ECO:0007669"/>
    <property type="project" value="UniProtKB-KW"/>
</dbReference>
<evidence type="ECO:0000256" key="2">
    <source>
        <dbReference type="ARBA" id="ARBA00022741"/>
    </source>
</evidence>
<comment type="caution">
    <text evidence="5">The sequence shown here is derived from an EMBL/GenBank/DDBJ whole genome shotgun (WGS) entry which is preliminary data.</text>
</comment>
<sequence>MIEINKLTKKYRISRNNIVDAVNNLSFDIESGEVVTIIGPSGSGKSTLLNVLGGLDRDYDGEVKVDNKEIREYNSVYYRRNIVGTIFQQFYLIPALSVEENIALPFIFNTKISKKQSKRKVEELLEKVGLQDRRTHKPKELSGGQAQRVAIARALIADPKILLADEPTGNLDSKTGEEIMNLLLNLNKEVGTTLMIVTHDTELISDSQKIIHLKDGRLDKSKMK</sequence>
<proteinExistence type="predicted"/>
<dbReference type="InterPro" id="IPR003593">
    <property type="entry name" value="AAA+_ATPase"/>
</dbReference>
<dbReference type="InterPro" id="IPR017911">
    <property type="entry name" value="MacB-like_ATP-bd"/>
</dbReference>